<evidence type="ECO:0000313" key="7">
    <source>
        <dbReference type="Proteomes" id="UP000288096"/>
    </source>
</evidence>
<keyword evidence="3" id="KW-0408">Iron</keyword>
<sequence length="177" mass="20517">MLLKSYRKEIFRAECNPSFESVHCFAHLDQDVSEVIPYLNAELGGDQFARDPISVTFKNRGRLITVYARKIAVNALRDEEEADKILNWLRNQINETWANRDSIEPSYESAPSPKMIEILRLLPKTNCRECGQPTCMVFATQVVQGIKGVEDCPPLEDENRQKLRDYLRPFKIADYYE</sequence>
<dbReference type="PROSITE" id="PS51656">
    <property type="entry name" value="4FE4S"/>
    <property type="match status" value="1"/>
</dbReference>
<dbReference type="EMBL" id="BEXT01000001">
    <property type="protein sequence ID" value="GBC60008.1"/>
    <property type="molecule type" value="Genomic_DNA"/>
</dbReference>
<dbReference type="Pfam" id="PF04060">
    <property type="entry name" value="FeS"/>
    <property type="match status" value="1"/>
</dbReference>
<evidence type="ECO:0000256" key="1">
    <source>
        <dbReference type="ARBA" id="ARBA00022485"/>
    </source>
</evidence>
<reference evidence="7" key="1">
    <citation type="submission" date="2017-11" db="EMBL/GenBank/DDBJ databases">
        <authorList>
            <person name="Watanabe M."/>
            <person name="Kojima H."/>
        </authorList>
    </citation>
    <scope>NUCLEOTIDE SEQUENCE [LARGE SCALE GENOMIC DNA]</scope>
    <source>
        <strain evidence="7">Tokyo 01</strain>
    </source>
</reference>
<evidence type="ECO:0000313" key="6">
    <source>
        <dbReference type="EMBL" id="GBC60008.1"/>
    </source>
</evidence>
<dbReference type="InterPro" id="IPR007202">
    <property type="entry name" value="4Fe-4S_dom"/>
</dbReference>
<dbReference type="InterPro" id="IPR051069">
    <property type="entry name" value="ACDS_complex_subunit"/>
</dbReference>
<comment type="caution">
    <text evidence="6">The sequence shown here is derived from an EMBL/GenBank/DDBJ whole genome shotgun (WGS) entry which is preliminary data.</text>
</comment>
<dbReference type="AlphaFoldDB" id="A0A401FSS0"/>
<keyword evidence="2" id="KW-0479">Metal-binding</keyword>
<evidence type="ECO:0000256" key="4">
    <source>
        <dbReference type="ARBA" id="ARBA00023014"/>
    </source>
</evidence>
<evidence type="ECO:0000256" key="3">
    <source>
        <dbReference type="ARBA" id="ARBA00023004"/>
    </source>
</evidence>
<name>A0A401FSS0_9BACT</name>
<proteinExistence type="predicted"/>
<dbReference type="Gene3D" id="1.10.15.40">
    <property type="entry name" value="Electron transport complex subunit B, putative Fe-S cluster"/>
    <property type="match status" value="1"/>
</dbReference>
<dbReference type="GO" id="GO:0046872">
    <property type="term" value="F:metal ion binding"/>
    <property type="evidence" value="ECO:0007669"/>
    <property type="project" value="UniProtKB-KW"/>
</dbReference>
<dbReference type="GO" id="GO:0051539">
    <property type="term" value="F:4 iron, 4 sulfur cluster binding"/>
    <property type="evidence" value="ECO:0007669"/>
    <property type="project" value="UniProtKB-KW"/>
</dbReference>
<dbReference type="PANTHER" id="PTHR36214">
    <property type="match status" value="1"/>
</dbReference>
<keyword evidence="4" id="KW-0411">Iron-sulfur</keyword>
<evidence type="ECO:0000259" key="5">
    <source>
        <dbReference type="PROSITE" id="PS51656"/>
    </source>
</evidence>
<dbReference type="PANTHER" id="PTHR36214:SF3">
    <property type="entry name" value="ACETYL-COA DECARBONYLASE_SYNTHASE COMPLEX SUBUNIT GAMMA"/>
    <property type="match status" value="1"/>
</dbReference>
<evidence type="ECO:0000256" key="2">
    <source>
        <dbReference type="ARBA" id="ARBA00022723"/>
    </source>
</evidence>
<keyword evidence="7" id="KW-1185">Reference proteome</keyword>
<organism evidence="6 7">
    <name type="scientific">Desulfonema ishimotonii</name>
    <dbReference type="NCBI Taxonomy" id="45657"/>
    <lineage>
        <taxon>Bacteria</taxon>
        <taxon>Pseudomonadati</taxon>
        <taxon>Thermodesulfobacteriota</taxon>
        <taxon>Desulfobacteria</taxon>
        <taxon>Desulfobacterales</taxon>
        <taxon>Desulfococcaceae</taxon>
        <taxon>Desulfonema</taxon>
    </lineage>
</organism>
<dbReference type="Proteomes" id="UP000288096">
    <property type="component" value="Unassembled WGS sequence"/>
</dbReference>
<dbReference type="OrthoDB" id="9793312at2"/>
<protein>
    <submittedName>
        <fullName evidence="6">Fe-S cluster protein</fullName>
    </submittedName>
</protein>
<accession>A0A401FSS0</accession>
<reference evidence="7" key="2">
    <citation type="submission" date="2019-01" db="EMBL/GenBank/DDBJ databases">
        <title>Genome sequence of Desulfonema ishimotonii strain Tokyo 01.</title>
        <authorList>
            <person name="Fukui M."/>
        </authorList>
    </citation>
    <scope>NUCLEOTIDE SEQUENCE [LARGE SCALE GENOMIC DNA]</scope>
    <source>
        <strain evidence="7">Tokyo 01</strain>
    </source>
</reference>
<dbReference type="RefSeq" id="WP_124327469.1">
    <property type="nucleotide sequence ID" value="NZ_BEXT01000001.1"/>
</dbReference>
<gene>
    <name evidence="6" type="ORF">DENIS_0950</name>
</gene>
<keyword evidence="1" id="KW-0004">4Fe-4S</keyword>
<feature type="domain" description="4Fe-4S" evidence="5">
    <location>
        <begin position="110"/>
        <end position="169"/>
    </location>
</feature>